<organism evidence="1 2">
    <name type="scientific">Novipirellula galeiformis</name>
    <dbReference type="NCBI Taxonomy" id="2528004"/>
    <lineage>
        <taxon>Bacteria</taxon>
        <taxon>Pseudomonadati</taxon>
        <taxon>Planctomycetota</taxon>
        <taxon>Planctomycetia</taxon>
        <taxon>Pirellulales</taxon>
        <taxon>Pirellulaceae</taxon>
        <taxon>Novipirellula</taxon>
    </lineage>
</organism>
<protein>
    <submittedName>
        <fullName evidence="1">Uncharacterized protein</fullName>
    </submittedName>
</protein>
<dbReference type="EMBL" id="SJPT01000005">
    <property type="protein sequence ID" value="TWU22261.1"/>
    <property type="molecule type" value="Genomic_DNA"/>
</dbReference>
<dbReference type="Proteomes" id="UP000316304">
    <property type="component" value="Unassembled WGS sequence"/>
</dbReference>
<reference evidence="1 2" key="1">
    <citation type="submission" date="2019-02" db="EMBL/GenBank/DDBJ databases">
        <title>Deep-cultivation of Planctomycetes and their phenomic and genomic characterization uncovers novel biology.</title>
        <authorList>
            <person name="Wiegand S."/>
            <person name="Jogler M."/>
            <person name="Boedeker C."/>
            <person name="Pinto D."/>
            <person name="Vollmers J."/>
            <person name="Rivas-Marin E."/>
            <person name="Kohn T."/>
            <person name="Peeters S.H."/>
            <person name="Heuer A."/>
            <person name="Rast P."/>
            <person name="Oberbeckmann S."/>
            <person name="Bunk B."/>
            <person name="Jeske O."/>
            <person name="Meyerdierks A."/>
            <person name="Storesund J.E."/>
            <person name="Kallscheuer N."/>
            <person name="Luecker S."/>
            <person name="Lage O.M."/>
            <person name="Pohl T."/>
            <person name="Merkel B.J."/>
            <person name="Hornburger P."/>
            <person name="Mueller R.-W."/>
            <person name="Bruemmer F."/>
            <person name="Labrenz M."/>
            <person name="Spormann A.M."/>
            <person name="Op Den Camp H."/>
            <person name="Overmann J."/>
            <person name="Amann R."/>
            <person name="Jetten M.S.M."/>
            <person name="Mascher T."/>
            <person name="Medema M.H."/>
            <person name="Devos D.P."/>
            <person name="Kaster A.-K."/>
            <person name="Ovreas L."/>
            <person name="Rohde M."/>
            <person name="Galperin M.Y."/>
            <person name="Jogler C."/>
        </authorList>
    </citation>
    <scope>NUCLEOTIDE SEQUENCE [LARGE SCALE GENOMIC DNA]</scope>
    <source>
        <strain evidence="1 2">Pla52o</strain>
    </source>
</reference>
<dbReference type="RefSeq" id="WP_146595458.1">
    <property type="nucleotide sequence ID" value="NZ_SJPT01000005.1"/>
</dbReference>
<evidence type="ECO:0000313" key="1">
    <source>
        <dbReference type="EMBL" id="TWU22261.1"/>
    </source>
</evidence>
<evidence type="ECO:0000313" key="2">
    <source>
        <dbReference type="Proteomes" id="UP000316304"/>
    </source>
</evidence>
<accession>A0A5C6CFV4</accession>
<dbReference type="AlphaFoldDB" id="A0A5C6CFV4"/>
<gene>
    <name evidence="1" type="ORF">Pla52o_33170</name>
</gene>
<keyword evidence="2" id="KW-1185">Reference proteome</keyword>
<proteinExistence type="predicted"/>
<name>A0A5C6CFV4_9BACT</name>
<dbReference type="OrthoDB" id="199743at2"/>
<comment type="caution">
    <text evidence="1">The sequence shown here is derived from an EMBL/GenBank/DDBJ whole genome shotgun (WGS) entry which is preliminary data.</text>
</comment>
<sequence length="110" mass="11922">MKIHQLLAELPTGSLRIYSHQQTVKQGGQPLAAERKYLELDGTPAAYRFLASLLTEMAENAESKGNAGRGQSVLLDPKDANAIAIDDYDAVSFSCRKRPPSDSLFSLGAE</sequence>